<feature type="domain" description="Argininosuccinate lyase C-terminal" evidence="7">
    <location>
        <begin position="370"/>
        <end position="446"/>
    </location>
</feature>
<evidence type="ECO:0000256" key="3">
    <source>
        <dbReference type="ARBA" id="ARBA00022571"/>
    </source>
</evidence>
<evidence type="ECO:0000259" key="7">
    <source>
        <dbReference type="Pfam" id="PF14698"/>
    </source>
</evidence>
<sequence>MHFRQKIFAREGRSFPGRIYAETVLAPAYEEAKAHLFKPMMAVNKAQLIMLVEQGLVKQSDACRIMKAILNVTDDRIQRTTYTGKFEDLFFQVEHLLIEEAGEIAGNLHLGRSRNDMGVAMYRMAIREKLLEALAALVELKETVLEVADEHKLTIMLGYTHTQQAQPTTMAHYLMAMLDSLGRDYKRLTAALDTVNQSPLGAAAITTSGFAINRQRMAELLGFDGFIENSYDAIAGGDYLGETALALKMSMISLGRYISDFLQWSTQEFGAVTAAEPYVQISSIMPQKRNPVSFEHIRSLASSVTGLCETVLTMLHNTPFGDIVDTEDDMQPYLWKALTTATQLYRLTAAVIGTMTVNSDVLLARARESFATVTELADTLVRECGISFRQAHAVVQKAVKTALAAKIGVRRIDARLVAAAAEEVLGKAIAVNDEMISQALDPVNFVMRRCLPGGPAPVEVERMINKRRPILAANKAAVIDIQLRIKKALEWLDEVGHSWSEKA</sequence>
<dbReference type="InterPro" id="IPR000362">
    <property type="entry name" value="Fumarate_lyase_fam"/>
</dbReference>
<dbReference type="InterPro" id="IPR009049">
    <property type="entry name" value="Argininosuccinate_lyase"/>
</dbReference>
<protein>
    <recommendedName>
        <fullName evidence="2 5">Argininosuccinate lyase</fullName>
        <shortName evidence="5">ASAL</shortName>
        <ecNumber evidence="2 5">4.3.2.1</ecNumber>
    </recommendedName>
    <alternativeName>
        <fullName evidence="5">Arginosuccinase</fullName>
    </alternativeName>
</protein>
<gene>
    <name evidence="5" type="primary">argH</name>
    <name evidence="8" type="ORF">SAMN05660235_00534</name>
</gene>
<keyword evidence="5" id="KW-0028">Amino-acid biosynthesis</keyword>
<evidence type="ECO:0000256" key="2">
    <source>
        <dbReference type="ARBA" id="ARBA00012338"/>
    </source>
</evidence>
<reference evidence="9" key="1">
    <citation type="submission" date="2016-10" db="EMBL/GenBank/DDBJ databases">
        <authorList>
            <person name="Varghese N."/>
            <person name="Submissions S."/>
        </authorList>
    </citation>
    <scope>NUCLEOTIDE SEQUENCE [LARGE SCALE GENOMIC DNA]</scope>
    <source>
        <strain evidence="9">DSM 23256</strain>
    </source>
</reference>
<dbReference type="Pfam" id="PF14698">
    <property type="entry name" value="ASL_C2"/>
    <property type="match status" value="1"/>
</dbReference>
<dbReference type="GO" id="GO:0004056">
    <property type="term" value="F:argininosuccinate lyase activity"/>
    <property type="evidence" value="ECO:0007669"/>
    <property type="project" value="UniProtKB-UniRule"/>
</dbReference>
<keyword evidence="4 5" id="KW-0456">Lyase</keyword>
<dbReference type="InterPro" id="IPR029419">
    <property type="entry name" value="Arg_succ_lyase_C"/>
</dbReference>
<dbReference type="AlphaFoldDB" id="A0A1G7IMP4"/>
<dbReference type="Gene3D" id="1.20.200.10">
    <property type="entry name" value="Fumarase/aspartase (Central domain)"/>
    <property type="match status" value="1"/>
</dbReference>
<dbReference type="Gene3D" id="1.10.275.10">
    <property type="entry name" value="Fumarase/aspartase (N-terminal domain)"/>
    <property type="match status" value="1"/>
</dbReference>
<organism evidence="8 9">
    <name type="scientific">Sporolituus thermophilus DSM 23256</name>
    <dbReference type="NCBI Taxonomy" id="1123285"/>
    <lineage>
        <taxon>Bacteria</taxon>
        <taxon>Bacillati</taxon>
        <taxon>Bacillota</taxon>
        <taxon>Negativicutes</taxon>
        <taxon>Selenomonadales</taxon>
        <taxon>Sporomusaceae</taxon>
        <taxon>Sporolituus</taxon>
    </lineage>
</organism>
<evidence type="ECO:0000256" key="5">
    <source>
        <dbReference type="HAMAP-Rule" id="MF_00006"/>
    </source>
</evidence>
<dbReference type="EC" id="4.3.2.1" evidence="2 5"/>
<dbReference type="RefSeq" id="WP_093687861.1">
    <property type="nucleotide sequence ID" value="NZ_FNBU01000003.1"/>
</dbReference>
<keyword evidence="5" id="KW-0963">Cytoplasm</keyword>
<comment type="subcellular location">
    <subcellularLocation>
        <location evidence="5">Cytoplasm</location>
    </subcellularLocation>
</comment>
<evidence type="ECO:0000256" key="4">
    <source>
        <dbReference type="ARBA" id="ARBA00023239"/>
    </source>
</evidence>
<keyword evidence="9" id="KW-1185">Reference proteome</keyword>
<accession>A0A1G7IMP4</accession>
<proteinExistence type="inferred from homology"/>
<keyword evidence="3 5" id="KW-0055">Arginine biosynthesis</keyword>
<comment type="similarity">
    <text evidence="5">Belongs to the lyase 1 family. Argininosuccinate lyase subfamily.</text>
</comment>
<dbReference type="HAMAP" id="MF_00006">
    <property type="entry name" value="Arg_succ_lyase"/>
    <property type="match status" value="1"/>
</dbReference>
<dbReference type="SUPFAM" id="SSF48557">
    <property type="entry name" value="L-aspartase-like"/>
    <property type="match status" value="1"/>
</dbReference>
<dbReference type="UniPathway" id="UPA00068">
    <property type="reaction ID" value="UER00114"/>
</dbReference>
<dbReference type="PANTHER" id="PTHR43814">
    <property type="entry name" value="ARGININOSUCCINATE LYASE"/>
    <property type="match status" value="1"/>
</dbReference>
<dbReference type="PANTHER" id="PTHR43814:SF1">
    <property type="entry name" value="ARGININOSUCCINATE LYASE"/>
    <property type="match status" value="1"/>
</dbReference>
<dbReference type="GO" id="GO:0042450">
    <property type="term" value="P:L-arginine biosynthetic process via ornithine"/>
    <property type="evidence" value="ECO:0007669"/>
    <property type="project" value="UniProtKB-UniRule"/>
</dbReference>
<dbReference type="OrthoDB" id="9769623at2"/>
<dbReference type="Proteomes" id="UP000243333">
    <property type="component" value="Unassembled WGS sequence"/>
</dbReference>
<dbReference type="PRINTS" id="PR00149">
    <property type="entry name" value="FUMRATELYASE"/>
</dbReference>
<comment type="catalytic activity">
    <reaction evidence="5">
        <text>2-(N(omega)-L-arginino)succinate = fumarate + L-arginine</text>
        <dbReference type="Rhea" id="RHEA:24020"/>
        <dbReference type="ChEBI" id="CHEBI:29806"/>
        <dbReference type="ChEBI" id="CHEBI:32682"/>
        <dbReference type="ChEBI" id="CHEBI:57472"/>
        <dbReference type="EC" id="4.3.2.1"/>
    </reaction>
</comment>
<dbReference type="PRINTS" id="PR00145">
    <property type="entry name" value="ARGSUCLYASE"/>
</dbReference>
<dbReference type="InterPro" id="IPR022761">
    <property type="entry name" value="Fumarate_lyase_N"/>
</dbReference>
<dbReference type="EMBL" id="FNBU01000003">
    <property type="protein sequence ID" value="SDF13828.1"/>
    <property type="molecule type" value="Genomic_DNA"/>
</dbReference>
<dbReference type="Gene3D" id="1.10.40.30">
    <property type="entry name" value="Fumarase/aspartase (C-terminal domain)"/>
    <property type="match status" value="1"/>
</dbReference>
<feature type="domain" description="Fumarate lyase N-terminal" evidence="6">
    <location>
        <begin position="97"/>
        <end position="306"/>
    </location>
</feature>
<name>A0A1G7IMP4_9FIRM</name>
<comment type="pathway">
    <text evidence="1 5">Amino-acid biosynthesis; L-arginine biosynthesis; L-arginine from L-ornithine and carbamoyl phosphate: step 3/3.</text>
</comment>
<dbReference type="InterPro" id="IPR024083">
    <property type="entry name" value="Fumarase/histidase_N"/>
</dbReference>
<dbReference type="GO" id="GO:0005829">
    <property type="term" value="C:cytosol"/>
    <property type="evidence" value="ECO:0007669"/>
    <property type="project" value="TreeGrafter"/>
</dbReference>
<evidence type="ECO:0000313" key="8">
    <source>
        <dbReference type="EMBL" id="SDF13828.1"/>
    </source>
</evidence>
<dbReference type="STRING" id="1123285.SAMN05660235_00534"/>
<dbReference type="Pfam" id="PF00206">
    <property type="entry name" value="Lyase_1"/>
    <property type="match status" value="1"/>
</dbReference>
<evidence type="ECO:0000256" key="1">
    <source>
        <dbReference type="ARBA" id="ARBA00004941"/>
    </source>
</evidence>
<dbReference type="NCBIfam" id="TIGR00838">
    <property type="entry name" value="argH"/>
    <property type="match status" value="1"/>
</dbReference>
<dbReference type="InterPro" id="IPR008948">
    <property type="entry name" value="L-Aspartase-like"/>
</dbReference>
<evidence type="ECO:0000313" key="9">
    <source>
        <dbReference type="Proteomes" id="UP000243333"/>
    </source>
</evidence>
<evidence type="ECO:0000259" key="6">
    <source>
        <dbReference type="Pfam" id="PF00206"/>
    </source>
</evidence>
<dbReference type="CDD" id="cd01359">
    <property type="entry name" value="Argininosuccinate_lyase"/>
    <property type="match status" value="1"/>
</dbReference>